<dbReference type="Proteomes" id="UP000743001">
    <property type="component" value="Unassembled WGS sequence"/>
</dbReference>
<evidence type="ECO:0000313" key="2">
    <source>
        <dbReference type="Proteomes" id="UP000743001"/>
    </source>
</evidence>
<comment type="caution">
    <text evidence="1">The sequence shown here is derived from an EMBL/GenBank/DDBJ whole genome shotgun (WGS) entry which is preliminary data.</text>
</comment>
<reference evidence="1 2" key="1">
    <citation type="submission" date="2021-06" db="EMBL/GenBank/DDBJ databases">
        <authorList>
            <person name="Sun Q."/>
            <person name="Li D."/>
        </authorList>
    </citation>
    <scope>NUCLEOTIDE SEQUENCE [LARGE SCALE GENOMIC DNA]</scope>
    <source>
        <strain evidence="1 2">MSJ-6</strain>
    </source>
</reference>
<accession>A0ABS6FR20</accession>
<name>A0ABS6FR20_9BACL</name>
<sequence>MSNYHFRKLLNEVNKDRQHRIKQLTHQSRYGNLSEDDAKAVAQALLTIGGGA</sequence>
<organism evidence="1 2">
    <name type="scientific">Paenibacillus brevis</name>
    <dbReference type="NCBI Taxonomy" id="2841508"/>
    <lineage>
        <taxon>Bacteria</taxon>
        <taxon>Bacillati</taxon>
        <taxon>Bacillota</taxon>
        <taxon>Bacilli</taxon>
        <taxon>Bacillales</taxon>
        <taxon>Paenibacillaceae</taxon>
        <taxon>Paenibacillus</taxon>
    </lineage>
</organism>
<protein>
    <submittedName>
        <fullName evidence="1">Capsule biosynthesis GfcC family protein</fullName>
    </submittedName>
</protein>
<dbReference type="EMBL" id="JAHLQJ010000010">
    <property type="protein sequence ID" value="MBU5672684.1"/>
    <property type="molecule type" value="Genomic_DNA"/>
</dbReference>
<keyword evidence="2" id="KW-1185">Reference proteome</keyword>
<evidence type="ECO:0000313" key="1">
    <source>
        <dbReference type="EMBL" id="MBU5672684.1"/>
    </source>
</evidence>
<proteinExistence type="predicted"/>
<dbReference type="RefSeq" id="WP_216479264.1">
    <property type="nucleotide sequence ID" value="NZ_JAHLQJ010000010.1"/>
</dbReference>
<gene>
    <name evidence="1" type="ORF">KQJ23_12680</name>
</gene>